<keyword evidence="3 6" id="KW-0812">Transmembrane</keyword>
<dbReference type="AlphaFoldDB" id="A0A2M8KC64"/>
<reference evidence="8" key="1">
    <citation type="submission" date="2017-09" db="EMBL/GenBank/DDBJ databases">
        <title>Depth-based differentiation of microbial function through sediment-hosted aquifers and enrichment of novel symbionts in the deep terrestrial subsurface.</title>
        <authorList>
            <person name="Probst A.J."/>
            <person name="Ladd B."/>
            <person name="Jarett J.K."/>
            <person name="Geller-Mcgrath D.E."/>
            <person name="Sieber C.M.K."/>
            <person name="Emerson J.B."/>
            <person name="Anantharaman K."/>
            <person name="Thomas B.C."/>
            <person name="Malmstrom R."/>
            <person name="Stieglmeier M."/>
            <person name="Klingl A."/>
            <person name="Woyke T."/>
            <person name="Ryan C.M."/>
            <person name="Banfield J.F."/>
        </authorList>
    </citation>
    <scope>NUCLEOTIDE SEQUENCE [LARGE SCALE GENOMIC DNA]</scope>
</reference>
<feature type="transmembrane region" description="Helical" evidence="6">
    <location>
        <begin position="7"/>
        <end position="31"/>
    </location>
</feature>
<dbReference type="NCBIfam" id="TIGR02532">
    <property type="entry name" value="IV_pilin_GFxxxE"/>
    <property type="match status" value="1"/>
</dbReference>
<protein>
    <recommendedName>
        <fullName evidence="9">Type II secretion system protein GspG C-terminal domain-containing protein</fullName>
    </recommendedName>
</protein>
<dbReference type="GO" id="GO:0015627">
    <property type="term" value="C:type II protein secretion system complex"/>
    <property type="evidence" value="ECO:0007669"/>
    <property type="project" value="InterPro"/>
</dbReference>
<dbReference type="InterPro" id="IPR045584">
    <property type="entry name" value="Pilin-like"/>
</dbReference>
<dbReference type="Gene3D" id="3.30.700.10">
    <property type="entry name" value="Glycoprotein, Type 4 Pilin"/>
    <property type="match status" value="1"/>
</dbReference>
<gene>
    <name evidence="7" type="ORF">COU82_01705</name>
</gene>
<evidence type="ECO:0008006" key="9">
    <source>
        <dbReference type="Google" id="ProtNLM"/>
    </source>
</evidence>
<dbReference type="PROSITE" id="PS00409">
    <property type="entry name" value="PROKAR_NTER_METHYL"/>
    <property type="match status" value="1"/>
</dbReference>
<comment type="subcellular location">
    <subcellularLocation>
        <location evidence="1">Membrane</location>
        <topology evidence="1">Single-pass membrane protein</topology>
    </subcellularLocation>
</comment>
<evidence type="ECO:0000256" key="2">
    <source>
        <dbReference type="ARBA" id="ARBA00022481"/>
    </source>
</evidence>
<evidence type="ECO:0000313" key="7">
    <source>
        <dbReference type="EMBL" id="PJE57496.1"/>
    </source>
</evidence>
<evidence type="ECO:0000256" key="6">
    <source>
        <dbReference type="SAM" id="Phobius"/>
    </source>
</evidence>
<dbReference type="Proteomes" id="UP000231648">
    <property type="component" value="Unassembled WGS sequence"/>
</dbReference>
<keyword evidence="4 6" id="KW-1133">Transmembrane helix</keyword>
<evidence type="ECO:0000256" key="4">
    <source>
        <dbReference type="ARBA" id="ARBA00022989"/>
    </source>
</evidence>
<dbReference type="EMBL" id="PFDX01000018">
    <property type="protein sequence ID" value="PJE57496.1"/>
    <property type="molecule type" value="Genomic_DNA"/>
</dbReference>
<dbReference type="GO" id="GO:0016020">
    <property type="term" value="C:membrane"/>
    <property type="evidence" value="ECO:0007669"/>
    <property type="project" value="UniProtKB-SubCell"/>
</dbReference>
<dbReference type="SUPFAM" id="SSF54523">
    <property type="entry name" value="Pili subunits"/>
    <property type="match status" value="1"/>
</dbReference>
<dbReference type="PANTHER" id="PTHR30093">
    <property type="entry name" value="GENERAL SECRETION PATHWAY PROTEIN G"/>
    <property type="match status" value="1"/>
</dbReference>
<proteinExistence type="predicted"/>
<organism evidence="7 8">
    <name type="scientific">Candidatus Portnoybacteria bacterium CG10_big_fil_rev_8_21_14_0_10_38_18</name>
    <dbReference type="NCBI Taxonomy" id="1974813"/>
    <lineage>
        <taxon>Bacteria</taxon>
        <taxon>Candidatus Portnoyibacteriota</taxon>
    </lineage>
</organism>
<accession>A0A2M8KC64</accession>
<dbReference type="GO" id="GO:0015628">
    <property type="term" value="P:protein secretion by the type II secretion system"/>
    <property type="evidence" value="ECO:0007669"/>
    <property type="project" value="InterPro"/>
</dbReference>
<keyword evidence="5 6" id="KW-0472">Membrane</keyword>
<evidence type="ECO:0000256" key="3">
    <source>
        <dbReference type="ARBA" id="ARBA00022692"/>
    </source>
</evidence>
<comment type="caution">
    <text evidence="7">The sequence shown here is derived from an EMBL/GenBank/DDBJ whole genome shotgun (WGS) entry which is preliminary data.</text>
</comment>
<evidence type="ECO:0000313" key="8">
    <source>
        <dbReference type="Proteomes" id="UP000231648"/>
    </source>
</evidence>
<dbReference type="PRINTS" id="PR00813">
    <property type="entry name" value="BCTERIALGSPG"/>
</dbReference>
<dbReference type="Pfam" id="PF07963">
    <property type="entry name" value="N_methyl"/>
    <property type="match status" value="1"/>
</dbReference>
<keyword evidence="2" id="KW-0488">Methylation</keyword>
<evidence type="ECO:0000256" key="5">
    <source>
        <dbReference type="ARBA" id="ARBA00023136"/>
    </source>
</evidence>
<name>A0A2M8KC64_9BACT</name>
<dbReference type="InterPro" id="IPR012902">
    <property type="entry name" value="N_methyl_site"/>
</dbReference>
<dbReference type="PANTHER" id="PTHR30093:SF44">
    <property type="entry name" value="TYPE II SECRETION SYSTEM CORE PROTEIN G"/>
    <property type="match status" value="1"/>
</dbReference>
<sequence>MFSKRKGFTLIELLVVIAIIGILATIVLVSLNSARQKARDTRRISDLRQVALGAEMYYDDNRSYPSVTGCTAANYGLKGTPVVGSLRYALEGTAGGGAQVYMTAVPLDPIDATPNVYMYGTDATTAAQRYALRAILEKHNTANDTDVDGTVYGCACGIQSVTEVEYCIQP</sequence>
<evidence type="ECO:0000256" key="1">
    <source>
        <dbReference type="ARBA" id="ARBA00004167"/>
    </source>
</evidence>
<dbReference type="InterPro" id="IPR000983">
    <property type="entry name" value="Bac_GSPG_pilin"/>
</dbReference>